<dbReference type="InterPro" id="IPR029058">
    <property type="entry name" value="AB_hydrolase_fold"/>
</dbReference>
<dbReference type="AlphaFoldDB" id="B1WZI4"/>
<dbReference type="ESTHER" id="cyaa5-b1wzi4">
    <property type="family name" value="6_AlphaBeta_hydrolase"/>
</dbReference>
<gene>
    <name evidence="1" type="ordered locus">cce_1786</name>
</gene>
<dbReference type="SUPFAM" id="SSF53474">
    <property type="entry name" value="alpha/beta-Hydrolases"/>
    <property type="match status" value="1"/>
</dbReference>
<dbReference type="HOGENOM" id="CLU_1118260_0_0_3"/>
<evidence type="ECO:0000313" key="1">
    <source>
        <dbReference type="EMBL" id="ACB51136.1"/>
    </source>
</evidence>
<evidence type="ECO:0008006" key="3">
    <source>
        <dbReference type="Google" id="ProtNLM"/>
    </source>
</evidence>
<accession>B1WZI4</accession>
<dbReference type="KEGG" id="cyt:cce_1786"/>
<protein>
    <recommendedName>
        <fullName evidence="3">AB hydrolase-1 domain-containing protein</fullName>
    </recommendedName>
</protein>
<keyword evidence="2" id="KW-1185">Reference proteome</keyword>
<dbReference type="Gene3D" id="3.40.50.1820">
    <property type="entry name" value="alpha/beta hydrolase"/>
    <property type="match status" value="1"/>
</dbReference>
<organism evidence="1 2">
    <name type="scientific">Crocosphaera subtropica (strain ATCC 51142 / BH68)</name>
    <name type="common">Cyanothece sp. (strain ATCC 51142)</name>
    <dbReference type="NCBI Taxonomy" id="43989"/>
    <lineage>
        <taxon>Bacteria</taxon>
        <taxon>Bacillati</taxon>
        <taxon>Cyanobacteriota</taxon>
        <taxon>Cyanophyceae</taxon>
        <taxon>Oscillatoriophycideae</taxon>
        <taxon>Chroococcales</taxon>
        <taxon>Aphanothecaceae</taxon>
        <taxon>Crocosphaera</taxon>
        <taxon>Crocosphaera subtropica</taxon>
    </lineage>
</organism>
<reference evidence="1 2" key="1">
    <citation type="journal article" date="2008" name="Proc. Natl. Acad. Sci. U.S.A.">
        <title>The genome of Cyanothece 51142, a unicellular diazotrophic cyanobacterium important in the marine nitrogen cycle.</title>
        <authorList>
            <person name="Welsh E.A."/>
            <person name="Liberton M."/>
            <person name="Stoeckel J."/>
            <person name="Loh T."/>
            <person name="Elvitigala T."/>
            <person name="Wang C."/>
            <person name="Wollam A."/>
            <person name="Fulton R.S."/>
            <person name="Clifton S.W."/>
            <person name="Jacobs J.M."/>
            <person name="Aurora R."/>
            <person name="Ghosh B.K."/>
            <person name="Sherman L.A."/>
            <person name="Smith R.D."/>
            <person name="Wilson R.K."/>
            <person name="Pakrasi H.B."/>
        </authorList>
    </citation>
    <scope>NUCLEOTIDE SEQUENCE [LARGE SCALE GENOMIC DNA]</scope>
    <source>
        <strain evidence="2">ATCC 51142 / BH68</strain>
    </source>
</reference>
<sequence>MEFLMSSIPTALWLSVSPALQQFNRPLISQLSQRHAIALWEYNQTPDEPVTLDVPFVLLHDYLKQVDQPVHLLGHGISGWLGMIYAQHYPERVKSLTLLSVGANLSVDWQSHYYAMLKTLPCAPRSGSLRDRYTILTQMVNSLFGHQCPVKTELLTYILEQDLLSSPSPNTLVEQVSVTPQLTSVPLFIAGSRDDMVISHYQFNAWKPWLKSGDLLWECSQGRHFFHYMDSELVSDKITHFWQTSERVINDSKPVMRNSKINR</sequence>
<dbReference type="EMBL" id="CP000806">
    <property type="protein sequence ID" value="ACB51136.1"/>
    <property type="molecule type" value="Genomic_DNA"/>
</dbReference>
<dbReference type="Proteomes" id="UP000001203">
    <property type="component" value="Chromosome circular"/>
</dbReference>
<dbReference type="eggNOG" id="COG2267">
    <property type="taxonomic scope" value="Bacteria"/>
</dbReference>
<evidence type="ECO:0000313" key="2">
    <source>
        <dbReference type="Proteomes" id="UP000001203"/>
    </source>
</evidence>
<dbReference type="STRING" id="43989.cce_1786"/>
<name>B1WZI4_CROS5</name>
<proteinExistence type="predicted"/>